<dbReference type="SMART" id="SM01224">
    <property type="entry name" value="G_gamma"/>
    <property type="match status" value="1"/>
</dbReference>
<dbReference type="Gene3D" id="1.10.1240.60">
    <property type="match status" value="1"/>
</dbReference>
<dbReference type="GO" id="GO:0005737">
    <property type="term" value="C:cytoplasm"/>
    <property type="evidence" value="ECO:0007669"/>
    <property type="project" value="TreeGrafter"/>
</dbReference>
<dbReference type="InterPro" id="IPR036284">
    <property type="entry name" value="GGL_sf"/>
</dbReference>
<dbReference type="Gene3D" id="1.10.167.10">
    <property type="entry name" value="Regulator of G-protein Signalling 4, domain 2"/>
    <property type="match status" value="1"/>
</dbReference>
<feature type="region of interest" description="Disordered" evidence="2">
    <location>
        <begin position="737"/>
        <end position="842"/>
    </location>
</feature>
<dbReference type="GO" id="GO:0043005">
    <property type="term" value="C:neuron projection"/>
    <property type="evidence" value="ECO:0007669"/>
    <property type="project" value="TreeGrafter"/>
</dbReference>
<feature type="domain" description="DEP" evidence="4">
    <location>
        <begin position="33"/>
        <end position="109"/>
    </location>
</feature>
<dbReference type="GO" id="GO:0008277">
    <property type="term" value="P:regulation of G protein-coupled receptor signaling pathway"/>
    <property type="evidence" value="ECO:0007669"/>
    <property type="project" value="InterPro"/>
</dbReference>
<feature type="compositionally biased region" description="Polar residues" evidence="2">
    <location>
        <begin position="862"/>
        <end position="874"/>
    </location>
</feature>
<dbReference type="GO" id="GO:0007186">
    <property type="term" value="P:G protein-coupled receptor signaling pathway"/>
    <property type="evidence" value="ECO:0007669"/>
    <property type="project" value="InterPro"/>
</dbReference>
<dbReference type="OrthoDB" id="196547at2759"/>
<dbReference type="SMART" id="SM00315">
    <property type="entry name" value="RGS"/>
    <property type="match status" value="1"/>
</dbReference>
<dbReference type="InterPro" id="IPR015898">
    <property type="entry name" value="G-protein_gamma-like_dom"/>
</dbReference>
<organism evidence="5">
    <name type="scientific">Lepeophtheirus salmonis</name>
    <name type="common">Salmon louse</name>
    <name type="synonym">Caligus salmonis</name>
    <dbReference type="NCBI Taxonomy" id="72036"/>
    <lineage>
        <taxon>Eukaryota</taxon>
        <taxon>Metazoa</taxon>
        <taxon>Ecdysozoa</taxon>
        <taxon>Arthropoda</taxon>
        <taxon>Crustacea</taxon>
        <taxon>Multicrustacea</taxon>
        <taxon>Hexanauplia</taxon>
        <taxon>Copepoda</taxon>
        <taxon>Siphonostomatoida</taxon>
        <taxon>Caligidae</taxon>
        <taxon>Lepeophtheirus</taxon>
    </lineage>
</organism>
<feature type="compositionally biased region" description="Low complexity" evidence="2">
    <location>
        <begin position="789"/>
        <end position="799"/>
    </location>
</feature>
<evidence type="ECO:0000256" key="1">
    <source>
        <dbReference type="ARBA" id="ARBA00022700"/>
    </source>
</evidence>
<dbReference type="Gene3D" id="4.10.260.10">
    <property type="entry name" value="Transducin (heterotrimeric G protein), gamma chain"/>
    <property type="match status" value="1"/>
</dbReference>
<dbReference type="SMART" id="SM00049">
    <property type="entry name" value="DEP"/>
    <property type="match status" value="1"/>
</dbReference>
<dbReference type="InterPro" id="IPR047017">
    <property type="entry name" value="RGS6/7/9/11_DHEX_sf"/>
</dbReference>
<evidence type="ECO:0000256" key="2">
    <source>
        <dbReference type="SAM" id="MobiDB-lite"/>
    </source>
</evidence>
<feature type="compositionally biased region" description="Polar residues" evidence="2">
    <location>
        <begin position="500"/>
        <end position="511"/>
    </location>
</feature>
<dbReference type="PANTHER" id="PTHR45746:SF5">
    <property type="entry name" value="REGULATOR OF G-PROTEIN SIGNALING 7"/>
    <property type="match status" value="1"/>
</dbReference>
<dbReference type="AlphaFoldDB" id="A0A0K2UEV6"/>
<feature type="compositionally biased region" description="Basic residues" evidence="2">
    <location>
        <begin position="599"/>
        <end position="628"/>
    </location>
</feature>
<feature type="compositionally biased region" description="Low complexity" evidence="2">
    <location>
        <begin position="585"/>
        <end position="598"/>
    </location>
</feature>
<dbReference type="GO" id="GO:0005886">
    <property type="term" value="C:plasma membrane"/>
    <property type="evidence" value="ECO:0007669"/>
    <property type="project" value="TreeGrafter"/>
</dbReference>
<dbReference type="InterPro" id="IPR000591">
    <property type="entry name" value="DEP_dom"/>
</dbReference>
<dbReference type="InterPro" id="IPR044926">
    <property type="entry name" value="RGS_subdomain_2"/>
</dbReference>
<dbReference type="CDD" id="cd00068">
    <property type="entry name" value="GGL"/>
    <property type="match status" value="1"/>
</dbReference>
<feature type="compositionally biased region" description="Basic and acidic residues" evidence="2">
    <location>
        <begin position="833"/>
        <end position="842"/>
    </location>
</feature>
<dbReference type="SUPFAM" id="SSF46785">
    <property type="entry name" value="Winged helix' DNA-binding domain"/>
    <property type="match status" value="1"/>
</dbReference>
<feature type="compositionally biased region" description="Basic residues" evidence="2">
    <location>
        <begin position="643"/>
        <end position="656"/>
    </location>
</feature>
<feature type="domain" description="RGS" evidence="3">
    <location>
        <begin position="307"/>
        <end position="425"/>
    </location>
</feature>
<dbReference type="PANTHER" id="PTHR45746">
    <property type="entry name" value="LP21163P"/>
    <property type="match status" value="1"/>
</dbReference>
<feature type="region of interest" description="Disordered" evidence="2">
    <location>
        <begin position="862"/>
        <end position="935"/>
    </location>
</feature>
<dbReference type="InterPro" id="IPR016137">
    <property type="entry name" value="RGS"/>
</dbReference>
<name>A0A0K2UEV6_LEPSM</name>
<dbReference type="CDD" id="cd04450">
    <property type="entry name" value="DEP_RGS7-like"/>
    <property type="match status" value="1"/>
</dbReference>
<dbReference type="GO" id="GO:0005096">
    <property type="term" value="F:GTPase activator activity"/>
    <property type="evidence" value="ECO:0007669"/>
    <property type="project" value="TreeGrafter"/>
</dbReference>
<dbReference type="Pfam" id="PF00615">
    <property type="entry name" value="RGS"/>
    <property type="match status" value="1"/>
</dbReference>
<feature type="compositionally biased region" description="Basic and acidic residues" evidence="2">
    <location>
        <begin position="924"/>
        <end position="935"/>
    </location>
</feature>
<protein>
    <submittedName>
        <fullName evidence="5">Regulator of Gprotein signaling 7like [Megachile rotundata]</fullName>
    </submittedName>
</protein>
<evidence type="ECO:0000259" key="3">
    <source>
        <dbReference type="PROSITE" id="PS50132"/>
    </source>
</evidence>
<dbReference type="Pfam" id="PF00610">
    <property type="entry name" value="DEP"/>
    <property type="match status" value="1"/>
</dbReference>
<feature type="compositionally biased region" description="Polar residues" evidence="2">
    <location>
        <begin position="884"/>
        <end position="903"/>
    </location>
</feature>
<dbReference type="PRINTS" id="PR01301">
    <property type="entry name" value="RGSPROTEIN"/>
</dbReference>
<feature type="compositionally biased region" description="Pro residues" evidence="2">
    <location>
        <begin position="745"/>
        <end position="754"/>
    </location>
</feature>
<dbReference type="GO" id="GO:0009968">
    <property type="term" value="P:negative regulation of signal transduction"/>
    <property type="evidence" value="ECO:0007669"/>
    <property type="project" value="UniProtKB-KW"/>
</dbReference>
<feature type="region of interest" description="Disordered" evidence="2">
    <location>
        <begin position="687"/>
        <end position="708"/>
    </location>
</feature>
<dbReference type="Pfam" id="PF18148">
    <property type="entry name" value="RGS_DHEX"/>
    <property type="match status" value="1"/>
</dbReference>
<reference evidence="5" key="1">
    <citation type="submission" date="2014-05" db="EMBL/GenBank/DDBJ databases">
        <authorList>
            <person name="Chronopoulou M."/>
        </authorList>
    </citation>
    <scope>NUCLEOTIDE SEQUENCE</scope>
    <source>
        <tissue evidence="5">Whole organism</tissue>
    </source>
</reference>
<dbReference type="PROSITE" id="PS50132">
    <property type="entry name" value="RGS"/>
    <property type="match status" value="1"/>
</dbReference>
<feature type="compositionally biased region" description="Low complexity" evidence="2">
    <location>
        <begin position="689"/>
        <end position="699"/>
    </location>
</feature>
<evidence type="ECO:0000313" key="5">
    <source>
        <dbReference type="EMBL" id="CDW36462.1"/>
    </source>
</evidence>
<accession>A0A0K2UEV6</accession>
<feature type="compositionally biased region" description="Low complexity" evidence="2">
    <location>
        <begin position="512"/>
        <end position="540"/>
    </location>
</feature>
<evidence type="ECO:0000259" key="4">
    <source>
        <dbReference type="PROSITE" id="PS50186"/>
    </source>
</evidence>
<dbReference type="SMART" id="SM00224">
    <property type="entry name" value="GGL"/>
    <property type="match status" value="1"/>
</dbReference>
<dbReference type="Gene3D" id="1.10.10.10">
    <property type="entry name" value="Winged helix-like DNA-binding domain superfamily/Winged helix DNA-binding domain"/>
    <property type="match status" value="1"/>
</dbReference>
<proteinExistence type="predicted"/>
<dbReference type="Pfam" id="PF00631">
    <property type="entry name" value="G-gamma"/>
    <property type="match status" value="1"/>
</dbReference>
<dbReference type="GO" id="GO:0035556">
    <property type="term" value="P:intracellular signal transduction"/>
    <property type="evidence" value="ECO:0007669"/>
    <property type="project" value="InterPro"/>
</dbReference>
<dbReference type="InterPro" id="IPR036388">
    <property type="entry name" value="WH-like_DNA-bd_sf"/>
</dbReference>
<dbReference type="EMBL" id="HACA01019101">
    <property type="protein sequence ID" value="CDW36462.1"/>
    <property type="molecule type" value="Transcribed_RNA"/>
</dbReference>
<dbReference type="FunFam" id="1.10.167.10:FF:000001">
    <property type="entry name" value="Putative regulator of g-protein signaling 12"/>
    <property type="match status" value="1"/>
</dbReference>
<dbReference type="SUPFAM" id="SSF48670">
    <property type="entry name" value="Transducin (heterotrimeric G protein), gamma chain"/>
    <property type="match status" value="1"/>
</dbReference>
<dbReference type="InterPro" id="IPR047016">
    <property type="entry name" value="RGS6/7/9/11"/>
</dbReference>
<feature type="region of interest" description="Disordered" evidence="2">
    <location>
        <begin position="476"/>
        <end position="672"/>
    </location>
</feature>
<dbReference type="SUPFAM" id="SSF48097">
    <property type="entry name" value="Regulator of G-protein signaling, RGS"/>
    <property type="match status" value="1"/>
</dbReference>
<dbReference type="InterPro" id="IPR036305">
    <property type="entry name" value="RGS_sf"/>
</dbReference>
<dbReference type="PROSITE" id="PS50186">
    <property type="entry name" value="DEP"/>
    <property type="match status" value="1"/>
</dbReference>
<sequence length="935" mass="104194">MDSRTKHDSHTKIVQRPAVFDKLENLVCDMQDSEHGVPVRSQKLFLTSIPAAFMGYDLIEWLMDRLSIEDSLEAVHLANLLCQFGYYFPINELKNLLVKDDSSLYRFQTPYYWPSQNHTPDNIEYAIYLAKRSQHRNRQKHSLEDYEVEAYNNLKKILSSRWEFVTMQAEEQLKIAKDRKKGDKIITDSQEKAYWRVYRPPPGYTTVVESSPVPTREQRIKARSRTREHLREEAEFMKNYLAMSRAKVSVVAEGLLEYTEIFTEFDALLSPVGPSNPWVTDDQTYWCLNQPIVECPTEKRVKKWAIGLDYLVSDTLGLQELLNYMKKEYSHENLRFWMAVQELRMGPGSESSIKKKVKEIWEEFLSPGAKAEINIDGKTMEATREAMKNPSRFTFETTAGHVYTFLIKKDCYPRFIRSESYKTLLANAVNPGNQKKRFFNFGPVRKKISSVAPPGTGTGVGSCSTGRDSATKITLEDFNIHGATGEISDSPEGNEEPRKSSSSLPSATPHVSSTLPNTNTNTNTNTSTSSISNVSNKESSANWGDPAIEEESVSAEPPPPHRSRRDSRTTVIAGEEGTLLLIDGPPHAHASSPSSHSHSSPHSHSHPHSHPHHSHHHSHHHHHHHHHNNNPSPSSSNTSLTSKRAKSRSNKRKKSSRASNTKGPPYNMQGDVTSDMLSDMVLESKEDTSLLLPSPSSSPTAFTTNSSLDHATPQNLLVETSSKCTQTKSEDADYIFPTSASATPSRPPVTPPSSPRILNEDRMGEVLRVVNNEEDDNNKSNGENEDENSTNNKTTTTSNPCIETLLYSGPISPSPQEQCPPLFEPTATSTSENHPKSEGISKDEECISAKIITTAVALTTTEQLPSRPSLTSSKRILLEGNAASAESNPSNEEGASQNKNSTGVGAGEIEAWTTSSTEVCPWEDDYKPSDETTTT</sequence>
<dbReference type="InterPro" id="IPR036390">
    <property type="entry name" value="WH_DNA-bd_sf"/>
</dbReference>
<keyword evidence="1" id="KW-0734">Signal transduction inhibitor</keyword>
<dbReference type="InterPro" id="IPR040759">
    <property type="entry name" value="RGS_DHEX"/>
</dbReference>